<dbReference type="PANTHER" id="PTHR10285">
    <property type="entry name" value="URIDINE KINASE"/>
    <property type="match status" value="1"/>
</dbReference>
<organism evidence="1 2">
    <name type="scientific">Fontimonas thermophila</name>
    <dbReference type="NCBI Taxonomy" id="1076937"/>
    <lineage>
        <taxon>Bacteria</taxon>
        <taxon>Pseudomonadati</taxon>
        <taxon>Pseudomonadota</taxon>
        <taxon>Gammaproteobacteria</taxon>
        <taxon>Nevskiales</taxon>
        <taxon>Nevskiaceae</taxon>
        <taxon>Fontimonas</taxon>
    </lineage>
</organism>
<dbReference type="GO" id="GO:0016301">
    <property type="term" value="F:kinase activity"/>
    <property type="evidence" value="ECO:0007669"/>
    <property type="project" value="UniProtKB-KW"/>
</dbReference>
<protein>
    <submittedName>
        <fullName evidence="1">D-glycerate 3-kinase</fullName>
    </submittedName>
</protein>
<evidence type="ECO:0000313" key="1">
    <source>
        <dbReference type="EMBL" id="SFF40627.1"/>
    </source>
</evidence>
<dbReference type="OrthoDB" id="455474at2"/>
<name>A0A1I2IHS9_9GAMM</name>
<dbReference type="STRING" id="1076937.SAMN04488120_103271"/>
<dbReference type="Pfam" id="PF03308">
    <property type="entry name" value="MeaB"/>
    <property type="match status" value="1"/>
</dbReference>
<dbReference type="SUPFAM" id="SSF52540">
    <property type="entry name" value="P-loop containing nucleoside triphosphate hydrolases"/>
    <property type="match status" value="1"/>
</dbReference>
<reference evidence="1 2" key="1">
    <citation type="submission" date="2016-10" db="EMBL/GenBank/DDBJ databases">
        <authorList>
            <person name="de Groot N.N."/>
        </authorList>
    </citation>
    <scope>NUCLEOTIDE SEQUENCE [LARGE SCALE GENOMIC DNA]</scope>
    <source>
        <strain evidence="1 2">DSM 23609</strain>
    </source>
</reference>
<dbReference type="InterPro" id="IPR027417">
    <property type="entry name" value="P-loop_NTPase"/>
</dbReference>
<dbReference type="RefSeq" id="WP_143383629.1">
    <property type="nucleotide sequence ID" value="NZ_FOOC01000003.1"/>
</dbReference>
<dbReference type="Gene3D" id="3.40.50.300">
    <property type="entry name" value="P-loop containing nucleotide triphosphate hydrolases"/>
    <property type="match status" value="1"/>
</dbReference>
<keyword evidence="2" id="KW-1185">Reference proteome</keyword>
<evidence type="ECO:0000313" key="2">
    <source>
        <dbReference type="Proteomes" id="UP000199771"/>
    </source>
</evidence>
<dbReference type="Proteomes" id="UP000199771">
    <property type="component" value="Unassembled WGS sequence"/>
</dbReference>
<gene>
    <name evidence="1" type="ORF">SAMN04488120_103271</name>
</gene>
<keyword evidence="1" id="KW-0808">Transferase</keyword>
<sequence length="296" mass="33516">MTEERPDCAITAFCRARGLPAHYADAARTHLRKLAQWISVRHRQTGHRLVIGVNGAQGSGKTTLCALLELLLRQNGLRSAVLSIDDLYLPRAQRLALAHTVHPLLATRGVPGTHDVDLGQRLLDGLRRGIAVTLPRFDKLSDDRLPTQDWIPIDEAVDIILFEGWCVGTPAQTDSQLDSPINALEAEEDTDGRWRRWVNTRLREDYPRLFAAIDHLVFLRIPGFEQVFEWRWQQEAELAAAGHRPGMDADTLRRFIQHYERLTRHALAVLPDRADICIELARDHSIAAVHYRQPGP</sequence>
<dbReference type="AlphaFoldDB" id="A0A1I2IHS9"/>
<keyword evidence="1" id="KW-0418">Kinase</keyword>
<proteinExistence type="predicted"/>
<dbReference type="EMBL" id="FOOC01000003">
    <property type="protein sequence ID" value="SFF40627.1"/>
    <property type="molecule type" value="Genomic_DNA"/>
</dbReference>
<accession>A0A1I2IHS9</accession>